<dbReference type="SUPFAM" id="SSF54211">
    <property type="entry name" value="Ribosomal protein S5 domain 2-like"/>
    <property type="match status" value="1"/>
</dbReference>
<proteinExistence type="predicted"/>
<comment type="caution">
    <text evidence="4">The sequence shown here is derived from an EMBL/GenBank/DDBJ whole genome shotgun (WGS) entry which is preliminary data.</text>
</comment>
<evidence type="ECO:0000259" key="3">
    <source>
        <dbReference type="Pfam" id="PF05362"/>
    </source>
</evidence>
<accession>J0DE32</accession>
<keyword evidence="2" id="KW-1133">Transmembrane helix</keyword>
<keyword evidence="5" id="KW-1185">Reference proteome</keyword>
<dbReference type="Proteomes" id="UP000006415">
    <property type="component" value="Unassembled WGS sequence"/>
</dbReference>
<dbReference type="GO" id="GO:0006508">
    <property type="term" value="P:proteolysis"/>
    <property type="evidence" value="ECO:0007669"/>
    <property type="project" value="InterPro"/>
</dbReference>
<reference evidence="4 5" key="1">
    <citation type="submission" date="2012-01" db="EMBL/GenBank/DDBJ databases">
        <title>The Genome Sequence of Scardovia wiggsiae F0424.</title>
        <authorList>
            <consortium name="The Broad Institute Genome Sequencing Platform"/>
            <person name="Earl A."/>
            <person name="Ward D."/>
            <person name="Feldgarden M."/>
            <person name="Gevers D."/>
            <person name="Izard J."/>
            <person name="Ganesan A."/>
            <person name="Baranova O.V."/>
            <person name="Blanton J.M."/>
            <person name="Tanner A.C."/>
            <person name="Mathney J."/>
            <person name="Dewhirst F.E."/>
            <person name="Young S.K."/>
            <person name="Zeng Q."/>
            <person name="Gargeya S."/>
            <person name="Fitzgerald M."/>
            <person name="Haas B."/>
            <person name="Abouelleil A."/>
            <person name="Alvarado L."/>
            <person name="Arachchi H.M."/>
            <person name="Berlin A."/>
            <person name="Chapman S.B."/>
            <person name="Gearin G."/>
            <person name="Goldberg J."/>
            <person name="Griggs A."/>
            <person name="Gujja S."/>
            <person name="Hansen M."/>
            <person name="Heiman D."/>
            <person name="Howarth C."/>
            <person name="Larimer J."/>
            <person name="Lui A."/>
            <person name="MacDonald P.J.P."/>
            <person name="McCowen C."/>
            <person name="Montmayeur A."/>
            <person name="Murphy C."/>
            <person name="Neiman D."/>
            <person name="Pearson M."/>
            <person name="Priest M."/>
            <person name="Roberts A."/>
            <person name="Saif S."/>
            <person name="Shea T."/>
            <person name="Sisk P."/>
            <person name="Stolte C."/>
            <person name="Sykes S."/>
            <person name="Wortman J."/>
            <person name="Nusbaum C."/>
            <person name="Birren B."/>
        </authorList>
    </citation>
    <scope>NUCLEOTIDE SEQUENCE [LARGE SCALE GENOMIC DNA]</scope>
    <source>
        <strain evidence="4 5">F0424</strain>
    </source>
</reference>
<organism evidence="4 5">
    <name type="scientific">Scardovia wiggsiae F0424</name>
    <dbReference type="NCBI Taxonomy" id="857290"/>
    <lineage>
        <taxon>Bacteria</taxon>
        <taxon>Bacillati</taxon>
        <taxon>Actinomycetota</taxon>
        <taxon>Actinomycetes</taxon>
        <taxon>Bifidobacteriales</taxon>
        <taxon>Bifidobacteriaceae</taxon>
        <taxon>Scardovia</taxon>
    </lineage>
</organism>
<evidence type="ECO:0000256" key="2">
    <source>
        <dbReference type="SAM" id="Phobius"/>
    </source>
</evidence>
<dbReference type="Gene3D" id="3.30.230.10">
    <property type="match status" value="1"/>
</dbReference>
<dbReference type="STRING" id="857290.HMPREF9156_01008"/>
<dbReference type="InterPro" id="IPR014721">
    <property type="entry name" value="Ribsml_uS5_D2-typ_fold_subgr"/>
</dbReference>
<dbReference type="GO" id="GO:0004252">
    <property type="term" value="F:serine-type endopeptidase activity"/>
    <property type="evidence" value="ECO:0007669"/>
    <property type="project" value="InterPro"/>
</dbReference>
<feature type="region of interest" description="Disordered" evidence="1">
    <location>
        <begin position="1"/>
        <end position="23"/>
    </location>
</feature>
<dbReference type="GO" id="GO:0004176">
    <property type="term" value="F:ATP-dependent peptidase activity"/>
    <property type="evidence" value="ECO:0007669"/>
    <property type="project" value="InterPro"/>
</dbReference>
<sequence length="296" mass="31507">MGDMTDQTETDRSRAPQAHPAVPHAPRHFAPRWRYYIGMVTVLACMALLFLPCSAYTIEFPGPTGNVLGKVSKAKNAKDMISISGGKTYRSKGKLLLTTVSATGVPGYPATNAQVLWAWFSRHTIVVPQEVEYPANQTPEEYRKESSEQMDQAQDSAQNQALSFLRKRGVDVSGLKVTMNVDNIGGPSAGMMYTLGAISKLTPEDETGGKVIAGTGTMEKDGTIGAIGGIQLKMVGALRDGAAWFIAPKSNCRQVVGNVPQGLRVVAVSNLEEAYKALVAIGSGKGGSLETCQAAK</sequence>
<gene>
    <name evidence="4" type="ORF">HMPREF9156_01008</name>
</gene>
<keyword evidence="2" id="KW-0812">Transmembrane</keyword>
<keyword evidence="2" id="KW-0472">Membrane</keyword>
<dbReference type="EMBL" id="AGZS01000006">
    <property type="protein sequence ID" value="EJD64513.1"/>
    <property type="molecule type" value="Genomic_DNA"/>
</dbReference>
<dbReference type="HOGENOM" id="CLU_042037_0_0_11"/>
<evidence type="ECO:0000256" key="1">
    <source>
        <dbReference type="SAM" id="MobiDB-lite"/>
    </source>
</evidence>
<dbReference type="Pfam" id="PF05362">
    <property type="entry name" value="Lon_C"/>
    <property type="match status" value="1"/>
</dbReference>
<dbReference type="InterPro" id="IPR008269">
    <property type="entry name" value="Lon_proteolytic"/>
</dbReference>
<feature type="transmembrane region" description="Helical" evidence="2">
    <location>
        <begin position="33"/>
        <end position="51"/>
    </location>
</feature>
<dbReference type="AlphaFoldDB" id="J0DE32"/>
<protein>
    <recommendedName>
        <fullName evidence="3">Lon proteolytic domain-containing protein</fullName>
    </recommendedName>
</protein>
<dbReference type="RefSeq" id="WP_007148072.1">
    <property type="nucleotide sequence ID" value="NZ_AKCI01000001.1"/>
</dbReference>
<evidence type="ECO:0000313" key="4">
    <source>
        <dbReference type="EMBL" id="EJD64513.1"/>
    </source>
</evidence>
<dbReference type="InterPro" id="IPR020568">
    <property type="entry name" value="Ribosomal_Su5_D2-typ_SF"/>
</dbReference>
<evidence type="ECO:0000313" key="5">
    <source>
        <dbReference type="Proteomes" id="UP000006415"/>
    </source>
</evidence>
<name>J0DE32_9BIFI</name>
<dbReference type="eggNOG" id="COG3480">
    <property type="taxonomic scope" value="Bacteria"/>
</dbReference>
<dbReference type="OrthoDB" id="2356897at2"/>
<feature type="region of interest" description="Disordered" evidence="1">
    <location>
        <begin position="137"/>
        <end position="156"/>
    </location>
</feature>
<feature type="domain" description="Lon proteolytic" evidence="3">
    <location>
        <begin position="186"/>
        <end position="277"/>
    </location>
</feature>